<dbReference type="AlphaFoldDB" id="A0AAV4NBU0"/>
<evidence type="ECO:0000313" key="2">
    <source>
        <dbReference type="EMBL" id="GIX81814.1"/>
    </source>
</evidence>
<evidence type="ECO:0000313" key="3">
    <source>
        <dbReference type="Proteomes" id="UP001054837"/>
    </source>
</evidence>
<comment type="caution">
    <text evidence="2">The sequence shown here is derived from an EMBL/GenBank/DDBJ whole genome shotgun (WGS) entry which is preliminary data.</text>
</comment>
<gene>
    <name evidence="2" type="primary">ORF1_97</name>
    <name evidence="2" type="ORF">CDAR_604511</name>
</gene>
<sequence length="171" mass="19597">MKKITARVKLHAHTYLLPQDKQIKIVFRGLTHDYPISEIHEALNPYGFQIDYVTQLKLRGNKGNVPLFLVVAPKCKKSVELFNIDCIEYFKVKAEKLRKRPGPAQCFNCLQPCVLKWAGLHKSFECDKRPDTPATCALCKGNRTPNFSGFSRNPRNFVPRSPPPLENFNLK</sequence>
<proteinExistence type="predicted"/>
<feature type="region of interest" description="Disordered" evidence="1">
    <location>
        <begin position="150"/>
        <end position="171"/>
    </location>
</feature>
<evidence type="ECO:0000256" key="1">
    <source>
        <dbReference type="SAM" id="MobiDB-lite"/>
    </source>
</evidence>
<accession>A0AAV4NBU0</accession>
<dbReference type="EMBL" id="BPLQ01001444">
    <property type="protein sequence ID" value="GIX81814.1"/>
    <property type="molecule type" value="Genomic_DNA"/>
</dbReference>
<keyword evidence="3" id="KW-1185">Reference proteome</keyword>
<protein>
    <submittedName>
        <fullName evidence="2">Nucleic-acid-binding protein from transposon X-element</fullName>
    </submittedName>
</protein>
<dbReference type="Proteomes" id="UP001054837">
    <property type="component" value="Unassembled WGS sequence"/>
</dbReference>
<organism evidence="2 3">
    <name type="scientific">Caerostris darwini</name>
    <dbReference type="NCBI Taxonomy" id="1538125"/>
    <lineage>
        <taxon>Eukaryota</taxon>
        <taxon>Metazoa</taxon>
        <taxon>Ecdysozoa</taxon>
        <taxon>Arthropoda</taxon>
        <taxon>Chelicerata</taxon>
        <taxon>Arachnida</taxon>
        <taxon>Araneae</taxon>
        <taxon>Araneomorphae</taxon>
        <taxon>Entelegynae</taxon>
        <taxon>Araneoidea</taxon>
        <taxon>Araneidae</taxon>
        <taxon>Caerostris</taxon>
    </lineage>
</organism>
<name>A0AAV4NBU0_9ARAC</name>
<reference evidence="2 3" key="1">
    <citation type="submission" date="2021-06" db="EMBL/GenBank/DDBJ databases">
        <title>Caerostris darwini draft genome.</title>
        <authorList>
            <person name="Kono N."/>
            <person name="Arakawa K."/>
        </authorList>
    </citation>
    <scope>NUCLEOTIDE SEQUENCE [LARGE SCALE GENOMIC DNA]</scope>
</reference>